<keyword evidence="3" id="KW-1185">Reference proteome</keyword>
<dbReference type="EMBL" id="JACSIT010000067">
    <property type="protein sequence ID" value="MBC6993521.1"/>
    <property type="molecule type" value="Genomic_DNA"/>
</dbReference>
<comment type="caution">
    <text evidence="2">The sequence shown here is derived from an EMBL/GenBank/DDBJ whole genome shotgun (WGS) entry which is preliminary data.</text>
</comment>
<accession>A0A923T7G0</accession>
<evidence type="ECO:0000313" key="3">
    <source>
        <dbReference type="Proteomes" id="UP000650081"/>
    </source>
</evidence>
<name>A0A923T7G0_9BACT</name>
<gene>
    <name evidence="2" type="ORF">H9S92_05075</name>
</gene>
<dbReference type="Proteomes" id="UP000650081">
    <property type="component" value="Unassembled WGS sequence"/>
</dbReference>
<dbReference type="AlphaFoldDB" id="A0A923T7G0"/>
<keyword evidence="1" id="KW-0732">Signal</keyword>
<proteinExistence type="predicted"/>
<dbReference type="RefSeq" id="WP_187465624.1">
    <property type="nucleotide sequence ID" value="NZ_JACSIT010000067.1"/>
</dbReference>
<protein>
    <submittedName>
        <fullName evidence="2">T9SS type A sorting domain-containing protein</fullName>
    </submittedName>
</protein>
<evidence type="ECO:0000313" key="2">
    <source>
        <dbReference type="EMBL" id="MBC6993521.1"/>
    </source>
</evidence>
<sequence>MSRVVLFLLLCVLGHASLSAQPVWPGDVNNNGVVNGVDLLYWGFAFGANGPARPTMSVAWAPQTPGAPWAQSFPTGPNYAFADCDGNGVVDEEDYNDAIDENFGLTQGTLLPDGFANARPGAGPRLRMVPSATLVPLGAMVDIDLFLDESETGPNDFYGLALKMSYTTGLLMDDDGPDFDFEENSWLEAGDDNAQELFVDGDGSGAAELAFTRTNQTSVPIEAGAIGQFRVIVEDIIVGLEVDTFVIQIDSVYLVGADFSTVATVPDTVRIIVARDTSKLTSSAGYLSPRQLEAGIQVYPNPTDAGFRLNTPFAVQQLTLTDALGRQWPLLPPHDRQWVPLPPDLPTGLYYLRLRTAQGDCQKKLIITR</sequence>
<organism evidence="2 3">
    <name type="scientific">Neolewinella lacunae</name>
    <dbReference type="NCBI Taxonomy" id="1517758"/>
    <lineage>
        <taxon>Bacteria</taxon>
        <taxon>Pseudomonadati</taxon>
        <taxon>Bacteroidota</taxon>
        <taxon>Saprospiria</taxon>
        <taxon>Saprospirales</taxon>
        <taxon>Lewinellaceae</taxon>
        <taxon>Neolewinella</taxon>
    </lineage>
</organism>
<dbReference type="InterPro" id="IPR018247">
    <property type="entry name" value="EF_Hand_1_Ca_BS"/>
</dbReference>
<dbReference type="NCBIfam" id="TIGR04183">
    <property type="entry name" value="Por_Secre_tail"/>
    <property type="match status" value="1"/>
</dbReference>
<evidence type="ECO:0000256" key="1">
    <source>
        <dbReference type="SAM" id="SignalP"/>
    </source>
</evidence>
<reference evidence="2" key="1">
    <citation type="submission" date="2020-08" db="EMBL/GenBank/DDBJ databases">
        <title>Lewinella bacteria from marine environments.</title>
        <authorList>
            <person name="Zhong Y."/>
        </authorList>
    </citation>
    <scope>NUCLEOTIDE SEQUENCE</scope>
    <source>
        <strain evidence="2">KCTC 42187</strain>
    </source>
</reference>
<feature type="chain" id="PRO_5036880619" evidence="1">
    <location>
        <begin position="21"/>
        <end position="369"/>
    </location>
</feature>
<dbReference type="PROSITE" id="PS00018">
    <property type="entry name" value="EF_HAND_1"/>
    <property type="match status" value="2"/>
</dbReference>
<feature type="signal peptide" evidence="1">
    <location>
        <begin position="1"/>
        <end position="20"/>
    </location>
</feature>
<dbReference type="InterPro" id="IPR026444">
    <property type="entry name" value="Secre_tail"/>
</dbReference>